<dbReference type="AlphaFoldDB" id="A0A2P8D766"/>
<accession>A0A2P8D766</accession>
<evidence type="ECO:0000313" key="1">
    <source>
        <dbReference type="EMBL" id="PSK93070.1"/>
    </source>
</evidence>
<comment type="caution">
    <text evidence="1">The sequence shown here is derived from an EMBL/GenBank/DDBJ whole genome shotgun (WGS) entry which is preliminary data.</text>
</comment>
<sequence length="122" mass="13598">METYRITRIYADAAGDSHFQDLEIPLQDSGPIGFLSTGVTAGQVIFRKVNEGYDYDFHRAPARQYIALMDGEIEIETSLGVVRRFGPGEVLLVEDTRGKGHRSRNLQAAVRQSIFITLPPSD</sequence>
<gene>
    <name evidence="1" type="ORF">B0I18_10239</name>
</gene>
<evidence type="ECO:0000313" key="2">
    <source>
        <dbReference type="Proteomes" id="UP000240572"/>
    </source>
</evidence>
<dbReference type="Gene3D" id="2.60.120.10">
    <property type="entry name" value="Jelly Rolls"/>
    <property type="match status" value="1"/>
</dbReference>
<dbReference type="RefSeq" id="WP_106522101.1">
    <property type="nucleotide sequence ID" value="NZ_PYGD01000002.1"/>
</dbReference>
<dbReference type="Proteomes" id="UP000240572">
    <property type="component" value="Unassembled WGS sequence"/>
</dbReference>
<dbReference type="InterPro" id="IPR014710">
    <property type="entry name" value="RmlC-like_jellyroll"/>
</dbReference>
<dbReference type="OrthoDB" id="4205621at2"/>
<evidence type="ECO:0008006" key="3">
    <source>
        <dbReference type="Google" id="ProtNLM"/>
    </source>
</evidence>
<keyword evidence="2" id="KW-1185">Reference proteome</keyword>
<protein>
    <recommendedName>
        <fullName evidence="3">Cupin domain</fullName>
    </recommendedName>
</protein>
<proteinExistence type="predicted"/>
<reference evidence="1 2" key="1">
    <citation type="submission" date="2018-03" db="EMBL/GenBank/DDBJ databases">
        <title>Genomic Encyclopedia of Type Strains, Phase III (KMG-III): the genomes of soil and plant-associated and newly described type strains.</title>
        <authorList>
            <person name="Whitman W."/>
        </authorList>
    </citation>
    <scope>NUCLEOTIDE SEQUENCE [LARGE SCALE GENOMIC DNA]</scope>
    <source>
        <strain evidence="1 2">CGMCC 1.12700</strain>
    </source>
</reference>
<name>A0A2P8D766_9BACT</name>
<organism evidence="1 2">
    <name type="scientific">Taibaiella chishuiensis</name>
    <dbReference type="NCBI Taxonomy" id="1434707"/>
    <lineage>
        <taxon>Bacteria</taxon>
        <taxon>Pseudomonadati</taxon>
        <taxon>Bacteroidota</taxon>
        <taxon>Chitinophagia</taxon>
        <taxon>Chitinophagales</taxon>
        <taxon>Chitinophagaceae</taxon>
        <taxon>Taibaiella</taxon>
    </lineage>
</organism>
<dbReference type="EMBL" id="PYGD01000002">
    <property type="protein sequence ID" value="PSK93070.1"/>
    <property type="molecule type" value="Genomic_DNA"/>
</dbReference>